<dbReference type="AlphaFoldDB" id="A0A9D1SWH5"/>
<proteinExistence type="predicted"/>
<sequence length="274" mass="30888">MADFDIELVGKIGSMALIDREYQDMNYNIIARLSRELRPGYIWVTSGAAEIGRLDFVKRTGRELTGSEEDNKTDYSAQGQSVLMQTYRQFVDSRFSVRQILVEHHHFNDPEKRRHLLDMLLRCPGQNAIPIINYNDPVSDEENRKHEIFSLREARGKAIECVDNDETASQIACLVRCRTLLILTTTDGIYLDPADPSSLVERVSGKDVYELIENVDELQSHCRGTSRKGSQGAWAKLEYVKEPLTRGTTVIIGSSRHSIASLLSGEAKATRIGL</sequence>
<dbReference type="InterPro" id="IPR036393">
    <property type="entry name" value="AceGlu_kinase-like_sf"/>
</dbReference>
<accession>A0A9D1SWH5</accession>
<keyword evidence="4" id="KW-0067">ATP-binding</keyword>
<dbReference type="EMBL" id="DVOE01000074">
    <property type="protein sequence ID" value="HIU99153.1"/>
    <property type="molecule type" value="Genomic_DNA"/>
</dbReference>
<evidence type="ECO:0000256" key="1">
    <source>
        <dbReference type="ARBA" id="ARBA00022679"/>
    </source>
</evidence>
<reference evidence="6" key="1">
    <citation type="submission" date="2020-10" db="EMBL/GenBank/DDBJ databases">
        <authorList>
            <person name="Gilroy R."/>
        </authorList>
    </citation>
    <scope>NUCLEOTIDE SEQUENCE</scope>
    <source>
        <strain evidence="6">10406</strain>
    </source>
</reference>
<dbReference type="SUPFAM" id="SSF53633">
    <property type="entry name" value="Carbamate kinase-like"/>
    <property type="match status" value="1"/>
</dbReference>
<keyword evidence="3 6" id="KW-0418">Kinase</keyword>
<dbReference type="PANTHER" id="PTHR11063">
    <property type="entry name" value="GLUTAMATE SEMIALDEHYDE DEHYDROGENASE"/>
    <property type="match status" value="1"/>
</dbReference>
<comment type="caution">
    <text evidence="6">The sequence shown here is derived from an EMBL/GenBank/DDBJ whole genome shotgun (WGS) entry which is preliminary data.</text>
</comment>
<dbReference type="Pfam" id="PF00696">
    <property type="entry name" value="AA_kinase"/>
    <property type="match status" value="1"/>
</dbReference>
<dbReference type="PANTHER" id="PTHR11063:SF8">
    <property type="entry name" value="DELTA-1-PYRROLINE-5-CARBOXYLATE SYNTHASE"/>
    <property type="match status" value="1"/>
</dbReference>
<evidence type="ECO:0000256" key="2">
    <source>
        <dbReference type="ARBA" id="ARBA00022741"/>
    </source>
</evidence>
<dbReference type="GO" id="GO:0005524">
    <property type="term" value="F:ATP binding"/>
    <property type="evidence" value="ECO:0007669"/>
    <property type="project" value="UniProtKB-KW"/>
</dbReference>
<evidence type="ECO:0000256" key="3">
    <source>
        <dbReference type="ARBA" id="ARBA00022777"/>
    </source>
</evidence>
<evidence type="ECO:0000256" key="4">
    <source>
        <dbReference type="ARBA" id="ARBA00022840"/>
    </source>
</evidence>
<evidence type="ECO:0000313" key="7">
    <source>
        <dbReference type="Proteomes" id="UP000886857"/>
    </source>
</evidence>
<dbReference type="Proteomes" id="UP000886857">
    <property type="component" value="Unassembled WGS sequence"/>
</dbReference>
<gene>
    <name evidence="6" type="ORF">IAC73_04865</name>
</gene>
<organism evidence="6 7">
    <name type="scientific">Candidatus Limadaptatus stercoripullorum</name>
    <dbReference type="NCBI Taxonomy" id="2840846"/>
    <lineage>
        <taxon>Bacteria</taxon>
        <taxon>Bacillati</taxon>
        <taxon>Bacillota</taxon>
        <taxon>Clostridia</taxon>
        <taxon>Eubacteriales</taxon>
        <taxon>Candidatus Limadaptatus</taxon>
    </lineage>
</organism>
<evidence type="ECO:0000259" key="5">
    <source>
        <dbReference type="Pfam" id="PF00696"/>
    </source>
</evidence>
<feature type="domain" description="Aspartate/glutamate/uridylate kinase" evidence="5">
    <location>
        <begin position="73"/>
        <end position="253"/>
    </location>
</feature>
<dbReference type="Gene3D" id="3.40.1160.10">
    <property type="entry name" value="Acetylglutamate kinase-like"/>
    <property type="match status" value="1"/>
</dbReference>
<keyword evidence="2" id="KW-0547">Nucleotide-binding</keyword>
<dbReference type="InterPro" id="IPR001057">
    <property type="entry name" value="Glu/AcGlu_kinase"/>
</dbReference>
<name>A0A9D1SWH5_9FIRM</name>
<reference evidence="6" key="2">
    <citation type="journal article" date="2021" name="PeerJ">
        <title>Extensive microbial diversity within the chicken gut microbiome revealed by metagenomics and culture.</title>
        <authorList>
            <person name="Gilroy R."/>
            <person name="Ravi A."/>
            <person name="Getino M."/>
            <person name="Pursley I."/>
            <person name="Horton D.L."/>
            <person name="Alikhan N.F."/>
            <person name="Baker D."/>
            <person name="Gharbi K."/>
            <person name="Hall N."/>
            <person name="Watson M."/>
            <person name="Adriaenssens E.M."/>
            <person name="Foster-Nyarko E."/>
            <person name="Jarju S."/>
            <person name="Secka A."/>
            <person name="Antonio M."/>
            <person name="Oren A."/>
            <person name="Chaudhuri R.R."/>
            <person name="La Ragione R."/>
            <person name="Hildebrand F."/>
            <person name="Pallen M.J."/>
        </authorList>
    </citation>
    <scope>NUCLEOTIDE SEQUENCE</scope>
    <source>
        <strain evidence="6">10406</strain>
    </source>
</reference>
<dbReference type="GO" id="GO:0004350">
    <property type="term" value="F:glutamate-5-semialdehyde dehydrogenase activity"/>
    <property type="evidence" value="ECO:0007669"/>
    <property type="project" value="TreeGrafter"/>
</dbReference>
<dbReference type="GO" id="GO:0016301">
    <property type="term" value="F:kinase activity"/>
    <property type="evidence" value="ECO:0007669"/>
    <property type="project" value="UniProtKB-KW"/>
</dbReference>
<evidence type="ECO:0000313" key="6">
    <source>
        <dbReference type="EMBL" id="HIU99153.1"/>
    </source>
</evidence>
<keyword evidence="1" id="KW-0808">Transferase</keyword>
<protein>
    <submittedName>
        <fullName evidence="6">Uridylate kinase</fullName>
    </submittedName>
</protein>
<dbReference type="PRINTS" id="PR00474">
    <property type="entry name" value="GLU5KINASE"/>
</dbReference>
<dbReference type="InterPro" id="IPR001048">
    <property type="entry name" value="Asp/Glu/Uridylate_kinase"/>
</dbReference>